<evidence type="ECO:0000313" key="8">
    <source>
        <dbReference type="EMBL" id="KAA0193095.1"/>
    </source>
</evidence>
<evidence type="ECO:0000256" key="1">
    <source>
        <dbReference type="ARBA" id="ARBA00009278"/>
    </source>
</evidence>
<evidence type="ECO:0000256" key="3">
    <source>
        <dbReference type="ARBA" id="ARBA00022859"/>
    </source>
</evidence>
<proteinExistence type="inferred from homology"/>
<dbReference type="SMART" id="SM00546">
    <property type="entry name" value="CUE"/>
    <property type="match status" value="1"/>
</dbReference>
<keyword evidence="3" id="KW-0391">Immunity</keyword>
<dbReference type="GO" id="GO:0005737">
    <property type="term" value="C:cytoplasm"/>
    <property type="evidence" value="ECO:0007669"/>
    <property type="project" value="TreeGrafter"/>
</dbReference>
<keyword evidence="5" id="KW-0395">Inflammatory response</keyword>
<dbReference type="InterPro" id="IPR041808">
    <property type="entry name" value="Cue3_CUE"/>
</dbReference>
<evidence type="ECO:0000259" key="6">
    <source>
        <dbReference type="PROSITE" id="PS50004"/>
    </source>
</evidence>
<dbReference type="Pfam" id="PF00168">
    <property type="entry name" value="C2"/>
    <property type="match status" value="1"/>
</dbReference>
<sequence length="261" mass="29580">MATSESHGETGKPTLEERRNKCLLCPLPTHFLRTLPYDQELLRHGLIHREERFLEVGIIQARLVKNYGLTSMNPYCRIRLGDSRYETQTAISSSKHPIWNEVCRLPIRGDSNLLSVVLMDEALLLSDSKIAWTTVPLPQSLYGGEPIDTWFQLSGKQGQDCEGSIHLTMKIRVSVFFFWKENQIFVLPAMFSESPSSRLVQSVPGDDQSQTSTKLISTEDVRAIKEVFPSIADDTIQTLLEAHDGNRDEVTSELLRMTNET</sequence>
<dbReference type="Gene3D" id="1.10.8.10">
    <property type="entry name" value="DNA helicase RuvA subunit, C-terminal domain"/>
    <property type="match status" value="1"/>
</dbReference>
<dbReference type="GO" id="GO:0043130">
    <property type="term" value="F:ubiquitin binding"/>
    <property type="evidence" value="ECO:0007669"/>
    <property type="project" value="InterPro"/>
</dbReference>
<evidence type="ECO:0000256" key="5">
    <source>
        <dbReference type="ARBA" id="ARBA00023198"/>
    </source>
</evidence>
<dbReference type="GO" id="GO:0045087">
    <property type="term" value="P:innate immune response"/>
    <property type="evidence" value="ECO:0007669"/>
    <property type="project" value="UniProtKB-KW"/>
</dbReference>
<evidence type="ECO:0000313" key="9">
    <source>
        <dbReference type="Proteomes" id="UP000728185"/>
    </source>
</evidence>
<dbReference type="SUPFAM" id="SSF46934">
    <property type="entry name" value="UBA-like"/>
    <property type="match status" value="1"/>
</dbReference>
<comment type="caution">
    <text evidence="8">The sequence shown here is derived from an EMBL/GenBank/DDBJ whole genome shotgun (WGS) entry which is preliminary data.</text>
</comment>
<dbReference type="PANTHER" id="PTHR16461:SF5">
    <property type="entry name" value="TOLL-INTERACTING PROTEIN"/>
    <property type="match status" value="1"/>
</dbReference>
<evidence type="ECO:0000256" key="4">
    <source>
        <dbReference type="ARBA" id="ARBA00023006"/>
    </source>
</evidence>
<dbReference type="OrthoDB" id="9942608at2759"/>
<evidence type="ECO:0000256" key="2">
    <source>
        <dbReference type="ARBA" id="ARBA00022588"/>
    </source>
</evidence>
<dbReference type="GO" id="GO:0006914">
    <property type="term" value="P:autophagy"/>
    <property type="evidence" value="ECO:0007669"/>
    <property type="project" value="UniProtKB-KW"/>
</dbReference>
<dbReference type="InterPro" id="IPR000008">
    <property type="entry name" value="C2_dom"/>
</dbReference>
<dbReference type="PROSITE" id="PS51140">
    <property type="entry name" value="CUE"/>
    <property type="match status" value="1"/>
</dbReference>
<dbReference type="InterPro" id="IPR035892">
    <property type="entry name" value="C2_domain_sf"/>
</dbReference>
<keyword evidence="9" id="KW-1185">Reference proteome</keyword>
<dbReference type="SMART" id="SM00239">
    <property type="entry name" value="C2"/>
    <property type="match status" value="1"/>
</dbReference>
<dbReference type="GO" id="GO:0031624">
    <property type="term" value="F:ubiquitin conjugating enzyme binding"/>
    <property type="evidence" value="ECO:0007669"/>
    <property type="project" value="TreeGrafter"/>
</dbReference>
<dbReference type="Pfam" id="PF02845">
    <property type="entry name" value="CUE"/>
    <property type="match status" value="1"/>
</dbReference>
<gene>
    <name evidence="8" type="ORF">FBUS_10949</name>
</gene>
<dbReference type="Gene3D" id="2.60.40.150">
    <property type="entry name" value="C2 domain"/>
    <property type="match status" value="1"/>
</dbReference>
<accession>A0A8E0VK52</accession>
<keyword evidence="4" id="KW-0072">Autophagy</keyword>
<dbReference type="PANTHER" id="PTHR16461">
    <property type="entry name" value="TOLL-INTERACTING PROTEIN"/>
    <property type="match status" value="1"/>
</dbReference>
<comment type="similarity">
    <text evidence="1">Belongs to the tollip family.</text>
</comment>
<name>A0A8E0VK52_9TREM</name>
<dbReference type="AlphaFoldDB" id="A0A8E0VK52"/>
<keyword evidence="2" id="KW-0399">Innate immunity</keyword>
<dbReference type="InterPro" id="IPR009060">
    <property type="entry name" value="UBA-like_sf"/>
</dbReference>
<reference evidence="8" key="1">
    <citation type="submission" date="2019-05" db="EMBL/GenBank/DDBJ databases">
        <title>Annotation for the trematode Fasciolopsis buski.</title>
        <authorList>
            <person name="Choi Y.-J."/>
        </authorList>
    </citation>
    <scope>NUCLEOTIDE SEQUENCE</scope>
    <source>
        <strain evidence="8">HT</strain>
        <tissue evidence="8">Whole worm</tissue>
    </source>
</reference>
<feature type="domain" description="CUE" evidence="7">
    <location>
        <begin position="216"/>
        <end position="259"/>
    </location>
</feature>
<dbReference type="SUPFAM" id="SSF49562">
    <property type="entry name" value="C2 domain (Calcium/lipid-binding domain, CaLB)"/>
    <property type="match status" value="1"/>
</dbReference>
<dbReference type="PROSITE" id="PS50004">
    <property type="entry name" value="C2"/>
    <property type="match status" value="1"/>
</dbReference>
<dbReference type="Proteomes" id="UP000728185">
    <property type="component" value="Unassembled WGS sequence"/>
</dbReference>
<organism evidence="8 9">
    <name type="scientific">Fasciolopsis buskii</name>
    <dbReference type="NCBI Taxonomy" id="27845"/>
    <lineage>
        <taxon>Eukaryota</taxon>
        <taxon>Metazoa</taxon>
        <taxon>Spiralia</taxon>
        <taxon>Lophotrochozoa</taxon>
        <taxon>Platyhelminthes</taxon>
        <taxon>Trematoda</taxon>
        <taxon>Digenea</taxon>
        <taxon>Plagiorchiida</taxon>
        <taxon>Echinostomata</taxon>
        <taxon>Echinostomatoidea</taxon>
        <taxon>Fasciolidae</taxon>
        <taxon>Fasciolopsis</taxon>
    </lineage>
</organism>
<protein>
    <submittedName>
        <fullName evidence="8">Toll-interacting protein B</fullName>
    </submittedName>
</protein>
<feature type="domain" description="C2" evidence="6">
    <location>
        <begin position="27"/>
        <end position="151"/>
    </location>
</feature>
<dbReference type="EMBL" id="LUCM01005260">
    <property type="protein sequence ID" value="KAA0193095.1"/>
    <property type="molecule type" value="Genomic_DNA"/>
</dbReference>
<evidence type="ECO:0000259" key="7">
    <source>
        <dbReference type="PROSITE" id="PS51140"/>
    </source>
</evidence>
<dbReference type="GO" id="GO:0006511">
    <property type="term" value="P:ubiquitin-dependent protein catabolic process"/>
    <property type="evidence" value="ECO:0007669"/>
    <property type="project" value="TreeGrafter"/>
</dbReference>
<dbReference type="InterPro" id="IPR003892">
    <property type="entry name" value="CUE"/>
</dbReference>
<dbReference type="CDD" id="cd14373">
    <property type="entry name" value="CUE_Cue3p_like"/>
    <property type="match status" value="1"/>
</dbReference>